<evidence type="ECO:0000256" key="4">
    <source>
        <dbReference type="ARBA" id="ARBA00023163"/>
    </source>
</evidence>
<keyword evidence="7" id="KW-1185">Reference proteome</keyword>
<keyword evidence="2" id="KW-0805">Transcription regulation</keyword>
<comment type="caution">
    <text evidence="6">The sequence shown here is derived from an EMBL/GenBank/DDBJ whole genome shotgun (WGS) entry which is preliminary data.</text>
</comment>
<dbReference type="Gene3D" id="1.10.1660.10">
    <property type="match status" value="1"/>
</dbReference>
<dbReference type="PROSITE" id="PS50937">
    <property type="entry name" value="HTH_MERR_2"/>
    <property type="match status" value="1"/>
</dbReference>
<name>A0ABV5K6B3_9ACTN</name>
<reference evidence="6 7" key="1">
    <citation type="submission" date="2024-09" db="EMBL/GenBank/DDBJ databases">
        <authorList>
            <person name="Sun Q."/>
            <person name="Mori K."/>
        </authorList>
    </citation>
    <scope>NUCLEOTIDE SEQUENCE [LARGE SCALE GENOMIC DNA]</scope>
    <source>
        <strain evidence="6 7">JCM 9626</strain>
    </source>
</reference>
<dbReference type="SUPFAM" id="SSF46955">
    <property type="entry name" value="Putative DNA-binding domain"/>
    <property type="match status" value="1"/>
</dbReference>
<evidence type="ECO:0000313" key="7">
    <source>
        <dbReference type="Proteomes" id="UP001589750"/>
    </source>
</evidence>
<evidence type="ECO:0000256" key="1">
    <source>
        <dbReference type="ARBA" id="ARBA00022491"/>
    </source>
</evidence>
<dbReference type="Proteomes" id="UP001589750">
    <property type="component" value="Unassembled WGS sequence"/>
</dbReference>
<dbReference type="InterPro" id="IPR019278">
    <property type="entry name" value="DICT_dom"/>
</dbReference>
<gene>
    <name evidence="6" type="ORF">ACFFRI_04410</name>
</gene>
<dbReference type="PANTHER" id="PTHR30204">
    <property type="entry name" value="REDOX-CYCLING DRUG-SENSING TRANSCRIPTIONAL ACTIVATOR SOXR"/>
    <property type="match status" value="1"/>
</dbReference>
<evidence type="ECO:0000313" key="6">
    <source>
        <dbReference type="EMBL" id="MFB9312278.1"/>
    </source>
</evidence>
<dbReference type="InterPro" id="IPR009061">
    <property type="entry name" value="DNA-bd_dom_put_sf"/>
</dbReference>
<evidence type="ECO:0000259" key="5">
    <source>
        <dbReference type="PROSITE" id="PS50937"/>
    </source>
</evidence>
<dbReference type="RefSeq" id="WP_140008395.1">
    <property type="nucleotide sequence ID" value="NZ_JBHMDG010000005.1"/>
</dbReference>
<organism evidence="6 7">
    <name type="scientific">Nocardioides plantarum</name>
    <dbReference type="NCBI Taxonomy" id="29299"/>
    <lineage>
        <taxon>Bacteria</taxon>
        <taxon>Bacillati</taxon>
        <taxon>Actinomycetota</taxon>
        <taxon>Actinomycetes</taxon>
        <taxon>Propionibacteriales</taxon>
        <taxon>Nocardioidaceae</taxon>
        <taxon>Nocardioides</taxon>
    </lineage>
</organism>
<proteinExistence type="predicted"/>
<evidence type="ECO:0000256" key="2">
    <source>
        <dbReference type="ARBA" id="ARBA00023015"/>
    </source>
</evidence>
<dbReference type="SMART" id="SM00422">
    <property type="entry name" value="HTH_MERR"/>
    <property type="match status" value="1"/>
</dbReference>
<keyword evidence="4" id="KW-0804">Transcription</keyword>
<dbReference type="InterPro" id="IPR047057">
    <property type="entry name" value="MerR_fam"/>
</dbReference>
<dbReference type="PANTHER" id="PTHR30204:SF69">
    <property type="entry name" value="MERR-FAMILY TRANSCRIPTIONAL REGULATOR"/>
    <property type="match status" value="1"/>
</dbReference>
<protein>
    <submittedName>
        <fullName evidence="6">DICT sensory domain-containing protein</fullName>
    </submittedName>
</protein>
<keyword evidence="1" id="KW-0678">Repressor</keyword>
<dbReference type="EMBL" id="JBHMDG010000005">
    <property type="protein sequence ID" value="MFB9312278.1"/>
    <property type="molecule type" value="Genomic_DNA"/>
</dbReference>
<accession>A0ABV5K6B3</accession>
<keyword evidence="3" id="KW-0238">DNA-binding</keyword>
<dbReference type="Pfam" id="PF10069">
    <property type="entry name" value="DICT"/>
    <property type="match status" value="1"/>
</dbReference>
<feature type="domain" description="HTH merR-type" evidence="5">
    <location>
        <begin position="9"/>
        <end position="78"/>
    </location>
</feature>
<evidence type="ECO:0000256" key="3">
    <source>
        <dbReference type="ARBA" id="ARBA00023125"/>
    </source>
</evidence>
<dbReference type="InterPro" id="IPR000551">
    <property type="entry name" value="MerR-type_HTH_dom"/>
</dbReference>
<sequence length="296" mass="32725">MSKSEVEAVLSIGDLAERTGVSAATLRVWESRHGFPVPHRRESGHRRYDDEHVRVIRDVVRRRDTGVRLDVAIEQAVAAQRPTPTAPGAPSVYARLRHTHPALTPQKLTKATLLALSWAIEDEFASRAQHAHLFGAFQRVRNFESANPRWSDLARTMEATFVFADFDVATTRRPLPPGRPIPVPLPPDHPMSREWAVVCDADELPVALTAWELPGQHAVPDRDRVFESVWTVERDAVRQAARVCADVAVDLGVQAADGVAEQLSRPLGPGTTDLAQVTSLFNRVVAYVDARVVGRT</sequence>
<dbReference type="Pfam" id="PF13411">
    <property type="entry name" value="MerR_1"/>
    <property type="match status" value="1"/>
</dbReference>